<evidence type="ECO:0000259" key="1">
    <source>
        <dbReference type="Pfam" id="PF07833"/>
    </source>
</evidence>
<keyword evidence="3" id="KW-1185">Reference proteome</keyword>
<sequence length="263" mass="28561">MRENWKPYVVTILLLATPLTFGWNQAGAEGTDLKEIVLRAGDPTVKINGSEILLATAPKIIGNSIYVPLRFIGNQLGAEVQWLQQEKSVNVQTPEMNIQLWMDQKKAMVNGKEILLETPPVNVKGTSLVPLRFVSENLGIAISYNPVNKEVTLLSRTIEENSAYADGKYTATGFYGGLPSSITVTITLDDDIIIAVEVTPHATNETSLDLQRRFAEAVPSVVIGKRIDEVNVGRLAGSSGTPDGFNAAIEQIKAEAEKKANSL</sequence>
<dbReference type="Proteomes" id="UP000596857">
    <property type="component" value="Unassembled WGS sequence"/>
</dbReference>
<name>A0ABX1Y988_9BACL</name>
<comment type="caution">
    <text evidence="2">The sequence shown here is derived from an EMBL/GenBank/DDBJ whole genome shotgun (WGS) entry which is preliminary data.</text>
</comment>
<dbReference type="Gene3D" id="3.30.457.10">
    <property type="entry name" value="Copper amine oxidase-like, N-terminal domain"/>
    <property type="match status" value="2"/>
</dbReference>
<dbReference type="RefSeq" id="WP_171715789.1">
    <property type="nucleotide sequence ID" value="NZ_WHOB01000012.1"/>
</dbReference>
<dbReference type="SUPFAM" id="SSF55383">
    <property type="entry name" value="Copper amine oxidase, domain N"/>
    <property type="match status" value="2"/>
</dbReference>
<dbReference type="InterPro" id="IPR036582">
    <property type="entry name" value="Mao_N_sf"/>
</dbReference>
<dbReference type="Pfam" id="PF07833">
    <property type="entry name" value="Cu_amine_oxidN1"/>
    <property type="match status" value="1"/>
</dbReference>
<protein>
    <recommendedName>
        <fullName evidence="1">Copper amine oxidase-like N-terminal domain-containing protein</fullName>
    </recommendedName>
</protein>
<dbReference type="EMBL" id="WHOB01000012">
    <property type="protein sequence ID" value="NOU77503.1"/>
    <property type="molecule type" value="Genomic_DNA"/>
</dbReference>
<accession>A0ABX1Y988</accession>
<evidence type="ECO:0000313" key="3">
    <source>
        <dbReference type="Proteomes" id="UP000596857"/>
    </source>
</evidence>
<dbReference type="InterPro" id="IPR012854">
    <property type="entry name" value="Cu_amine_oxidase-like_N"/>
</dbReference>
<gene>
    <name evidence="2" type="ORF">GC101_01275</name>
</gene>
<reference evidence="2 3" key="1">
    <citation type="submission" date="2019-10" db="EMBL/GenBank/DDBJ databases">
        <title>Description of Paenibacillus terricola sp. nov.</title>
        <authorList>
            <person name="Carlier A."/>
            <person name="Qi S."/>
        </authorList>
    </citation>
    <scope>NUCLEOTIDE SEQUENCE [LARGE SCALE GENOMIC DNA]</scope>
    <source>
        <strain evidence="2 3">LMG 31459</strain>
    </source>
</reference>
<evidence type="ECO:0000313" key="2">
    <source>
        <dbReference type="EMBL" id="NOU77503.1"/>
    </source>
</evidence>
<organism evidence="2 3">
    <name type="scientific">Paenibacillus phytohabitans</name>
    <dbReference type="NCBI Taxonomy" id="2654978"/>
    <lineage>
        <taxon>Bacteria</taxon>
        <taxon>Bacillati</taxon>
        <taxon>Bacillota</taxon>
        <taxon>Bacilli</taxon>
        <taxon>Bacillales</taxon>
        <taxon>Paenibacillaceae</taxon>
        <taxon>Paenibacillus</taxon>
    </lineage>
</organism>
<proteinExistence type="predicted"/>
<feature type="domain" description="Copper amine oxidase-like N-terminal" evidence="1">
    <location>
        <begin position="46"/>
        <end position="152"/>
    </location>
</feature>